<dbReference type="AlphaFoldDB" id="A0A210PWZ3"/>
<gene>
    <name evidence="3" type="ORF">KP79_PYT23756</name>
</gene>
<proteinExistence type="predicted"/>
<feature type="domain" description="Death" evidence="2">
    <location>
        <begin position="769"/>
        <end position="844"/>
    </location>
</feature>
<dbReference type="SUPFAM" id="SSF47986">
    <property type="entry name" value="DEATH domain"/>
    <property type="match status" value="1"/>
</dbReference>
<dbReference type="Gene3D" id="1.25.40.20">
    <property type="entry name" value="Ankyrin repeat-containing domain"/>
    <property type="match status" value="1"/>
</dbReference>
<dbReference type="InterPro" id="IPR011029">
    <property type="entry name" value="DEATH-like_dom_sf"/>
</dbReference>
<evidence type="ECO:0000259" key="2">
    <source>
        <dbReference type="PROSITE" id="PS50017"/>
    </source>
</evidence>
<evidence type="ECO:0000256" key="1">
    <source>
        <dbReference type="PROSITE-ProRule" id="PRU00023"/>
    </source>
</evidence>
<evidence type="ECO:0000313" key="3">
    <source>
        <dbReference type="EMBL" id="OWF41010.1"/>
    </source>
</evidence>
<dbReference type="CDD" id="cd01670">
    <property type="entry name" value="Death"/>
    <property type="match status" value="1"/>
</dbReference>
<dbReference type="InterPro" id="IPR000488">
    <property type="entry name" value="Death_dom"/>
</dbReference>
<dbReference type="Gene3D" id="3.40.50.300">
    <property type="entry name" value="P-loop containing nucleotide triphosphate hydrolases"/>
    <property type="match status" value="1"/>
</dbReference>
<dbReference type="Gene3D" id="1.10.533.10">
    <property type="entry name" value="Death Domain, Fas"/>
    <property type="match status" value="2"/>
</dbReference>
<dbReference type="SMART" id="SM00248">
    <property type="entry name" value="ANK"/>
    <property type="match status" value="2"/>
</dbReference>
<accession>A0A210PWZ3</accession>
<dbReference type="InterPro" id="IPR027417">
    <property type="entry name" value="P-loop_NTPase"/>
</dbReference>
<protein>
    <submittedName>
        <fullName evidence="3">Cyclic GMP-binding protein C</fullName>
    </submittedName>
</protein>
<keyword evidence="1" id="KW-0040">ANK repeat</keyword>
<sequence length="970" mass="109568">MAESSRATRHMLKATDDGSIEDYDKWIGRGADMSGTDKKGQNALHFLVKQGKFNMLQHILTSKPEVCQLVNKVDSKGWSPLHLCCIQHPVELRTLELLLTFGGDPTIEHRCGNCKDLVDKDAKDFLHWRKRHNKGLPSDIRLLPNKLIVEYMGRFGHLDDDFTLNYDKFLEEGQVESAVIQIVIAGPQGVGKTTLLHSMTGSKVKKNGPNPTRCIEMFPMKFTIDLDDVTTEDHGDGTDYMTYLQQFVDTVLKRMEDSGLPRSQTWLKRHLSISSRSGQEVAVSRQKTKGTNSKANLSILDFSGDDVYQDIQHWFMTNHGVYFLIFSLKEYPHLVKVLDGIFTRLQYISLYHEDGNHPAVILVGTHLDKVPNSAQKYEQIHAEIMEHLQGYSDVGKYALEHVKGVFLVDNHDLSQKAKDQIWQAVTGAAIDGPKWRRLVPTRWLALEREIILYKDSGHKVMTFGNFCTIAKELAVPIQDDEQVKDVLRFLHKKKSILICQTASSITSHDPIVVDTQWLINQLVELLTVKQPYVSSQFVESFLERDSKEGKPRNKKNFIAAVTRLSLIAEPLPAKTENKASYYVVPCMLPPVNNKLIGSILDQANKSSSLWVVSNDQFIPPALNDKLLTIFINRFEVLFDPISRESLIYRHNAGFIVNPGLNLTLQCSSSMVKLTLFSSTGSQMHDGIGNIIRQSVVGLFEDPKKFECRFLYEDGSKENFVKVSDDGSFSRKSVSLNQDLSRDMAIWFGQTPDSAATGTSFNPKEDPELSPKRLSHVAKHIGNSYAVVCACLGVETAVVEQERYQHRHLDFRSQLTKILLRWRALQKGRASLGKLIEAMKMNNLSHEEMLLDPVWAGETAMTKLKDADAALIPGIDLSSSPTSDDLAVITGIVGPSFLVFFLELDLDYCDIQKAMELHQRQSEKVLNMYLLEFWGQRLGSKATFSRIISAMHETHLDTSQLKHINPRNSHC</sequence>
<dbReference type="InterPro" id="IPR002110">
    <property type="entry name" value="Ankyrin_rpt"/>
</dbReference>
<dbReference type="InterPro" id="IPR036770">
    <property type="entry name" value="Ankyrin_rpt-contain_sf"/>
</dbReference>
<dbReference type="GO" id="GO:0007165">
    <property type="term" value="P:signal transduction"/>
    <property type="evidence" value="ECO:0007669"/>
    <property type="project" value="InterPro"/>
</dbReference>
<dbReference type="Pfam" id="PF12796">
    <property type="entry name" value="Ank_2"/>
    <property type="match status" value="1"/>
</dbReference>
<keyword evidence="4" id="KW-1185">Reference proteome</keyword>
<dbReference type="PROSITE" id="PS50088">
    <property type="entry name" value="ANK_REPEAT"/>
    <property type="match status" value="1"/>
</dbReference>
<dbReference type="SUPFAM" id="SSF52540">
    <property type="entry name" value="P-loop containing nucleoside triphosphate hydrolases"/>
    <property type="match status" value="1"/>
</dbReference>
<dbReference type="CDD" id="cd00882">
    <property type="entry name" value="Ras_like_GTPase"/>
    <property type="match status" value="1"/>
</dbReference>
<dbReference type="SUPFAM" id="SSF48403">
    <property type="entry name" value="Ankyrin repeat"/>
    <property type="match status" value="1"/>
</dbReference>
<evidence type="ECO:0000313" key="4">
    <source>
        <dbReference type="Proteomes" id="UP000242188"/>
    </source>
</evidence>
<dbReference type="PROSITE" id="PS50017">
    <property type="entry name" value="DEATH_DOMAIN"/>
    <property type="match status" value="1"/>
</dbReference>
<organism evidence="3 4">
    <name type="scientific">Mizuhopecten yessoensis</name>
    <name type="common">Japanese scallop</name>
    <name type="synonym">Patinopecten yessoensis</name>
    <dbReference type="NCBI Taxonomy" id="6573"/>
    <lineage>
        <taxon>Eukaryota</taxon>
        <taxon>Metazoa</taxon>
        <taxon>Spiralia</taxon>
        <taxon>Lophotrochozoa</taxon>
        <taxon>Mollusca</taxon>
        <taxon>Bivalvia</taxon>
        <taxon>Autobranchia</taxon>
        <taxon>Pteriomorphia</taxon>
        <taxon>Pectinida</taxon>
        <taxon>Pectinoidea</taxon>
        <taxon>Pectinidae</taxon>
        <taxon>Mizuhopecten</taxon>
    </lineage>
</organism>
<reference evidence="3 4" key="1">
    <citation type="journal article" date="2017" name="Nat. Ecol. Evol.">
        <title>Scallop genome provides insights into evolution of bilaterian karyotype and development.</title>
        <authorList>
            <person name="Wang S."/>
            <person name="Zhang J."/>
            <person name="Jiao W."/>
            <person name="Li J."/>
            <person name="Xun X."/>
            <person name="Sun Y."/>
            <person name="Guo X."/>
            <person name="Huan P."/>
            <person name="Dong B."/>
            <person name="Zhang L."/>
            <person name="Hu X."/>
            <person name="Sun X."/>
            <person name="Wang J."/>
            <person name="Zhao C."/>
            <person name="Wang Y."/>
            <person name="Wang D."/>
            <person name="Huang X."/>
            <person name="Wang R."/>
            <person name="Lv J."/>
            <person name="Li Y."/>
            <person name="Zhang Z."/>
            <person name="Liu B."/>
            <person name="Lu W."/>
            <person name="Hui Y."/>
            <person name="Liang J."/>
            <person name="Zhou Z."/>
            <person name="Hou R."/>
            <person name="Li X."/>
            <person name="Liu Y."/>
            <person name="Li H."/>
            <person name="Ning X."/>
            <person name="Lin Y."/>
            <person name="Zhao L."/>
            <person name="Xing Q."/>
            <person name="Dou J."/>
            <person name="Li Y."/>
            <person name="Mao J."/>
            <person name="Guo H."/>
            <person name="Dou H."/>
            <person name="Li T."/>
            <person name="Mu C."/>
            <person name="Jiang W."/>
            <person name="Fu Q."/>
            <person name="Fu X."/>
            <person name="Miao Y."/>
            <person name="Liu J."/>
            <person name="Yu Q."/>
            <person name="Li R."/>
            <person name="Liao H."/>
            <person name="Li X."/>
            <person name="Kong Y."/>
            <person name="Jiang Z."/>
            <person name="Chourrout D."/>
            <person name="Li R."/>
            <person name="Bao Z."/>
        </authorList>
    </citation>
    <scope>NUCLEOTIDE SEQUENCE [LARGE SCALE GENOMIC DNA]</scope>
    <source>
        <strain evidence="3 4">PY_sf001</strain>
    </source>
</reference>
<name>A0A210PWZ3_MIZYE</name>
<dbReference type="EMBL" id="NEDP02005431">
    <property type="protein sequence ID" value="OWF41010.1"/>
    <property type="molecule type" value="Genomic_DNA"/>
</dbReference>
<dbReference type="Proteomes" id="UP000242188">
    <property type="component" value="Unassembled WGS sequence"/>
</dbReference>
<comment type="caution">
    <text evidence="3">The sequence shown here is derived from an EMBL/GenBank/DDBJ whole genome shotgun (WGS) entry which is preliminary data.</text>
</comment>
<dbReference type="STRING" id="6573.A0A210PWZ3"/>
<feature type="repeat" description="ANK" evidence="1">
    <location>
        <begin position="76"/>
        <end position="110"/>
    </location>
</feature>
<dbReference type="OrthoDB" id="10045177at2759"/>